<keyword evidence="3 6" id="KW-0479">Metal-binding</keyword>
<protein>
    <submittedName>
        <fullName evidence="9">Cytochrome c</fullName>
    </submittedName>
</protein>
<dbReference type="InterPro" id="IPR036909">
    <property type="entry name" value="Cyt_c-like_dom_sf"/>
</dbReference>
<keyword evidence="2 6" id="KW-0349">Heme</keyword>
<evidence type="ECO:0000256" key="7">
    <source>
        <dbReference type="SAM" id="Phobius"/>
    </source>
</evidence>
<name>A0ABR9V210_9CHRO</name>
<dbReference type="SUPFAM" id="SSF46626">
    <property type="entry name" value="Cytochrome c"/>
    <property type="match status" value="1"/>
</dbReference>
<dbReference type="RefSeq" id="WP_193799349.1">
    <property type="nucleotide sequence ID" value="NZ_JADEWC010000001.1"/>
</dbReference>
<dbReference type="Gene3D" id="1.10.760.10">
    <property type="entry name" value="Cytochrome c-like domain"/>
    <property type="match status" value="1"/>
</dbReference>
<keyword evidence="7" id="KW-1133">Transmembrane helix</keyword>
<evidence type="ECO:0000256" key="5">
    <source>
        <dbReference type="ARBA" id="ARBA00023004"/>
    </source>
</evidence>
<gene>
    <name evidence="9" type="ORF">IQ215_00425</name>
</gene>
<evidence type="ECO:0000256" key="6">
    <source>
        <dbReference type="PROSITE-ProRule" id="PRU00433"/>
    </source>
</evidence>
<evidence type="ECO:0000256" key="3">
    <source>
        <dbReference type="ARBA" id="ARBA00022723"/>
    </source>
</evidence>
<keyword evidence="1" id="KW-0813">Transport</keyword>
<feature type="transmembrane region" description="Helical" evidence="7">
    <location>
        <begin position="18"/>
        <end position="39"/>
    </location>
</feature>
<organism evidence="9 10">
    <name type="scientific">Cyanobacterium stanieri LEGE 03274</name>
    <dbReference type="NCBI Taxonomy" id="1828756"/>
    <lineage>
        <taxon>Bacteria</taxon>
        <taxon>Bacillati</taxon>
        <taxon>Cyanobacteriota</taxon>
        <taxon>Cyanophyceae</taxon>
        <taxon>Oscillatoriophycideae</taxon>
        <taxon>Chroococcales</taxon>
        <taxon>Geminocystaceae</taxon>
        <taxon>Cyanobacterium</taxon>
    </lineage>
</organism>
<evidence type="ECO:0000259" key="8">
    <source>
        <dbReference type="PROSITE" id="PS51007"/>
    </source>
</evidence>
<dbReference type="InterPro" id="IPR009056">
    <property type="entry name" value="Cyt_c-like_dom"/>
</dbReference>
<dbReference type="Proteomes" id="UP000654604">
    <property type="component" value="Unassembled WGS sequence"/>
</dbReference>
<dbReference type="PANTHER" id="PTHR37823:SF1">
    <property type="entry name" value="CYTOCHROME C-553-LIKE"/>
    <property type="match status" value="1"/>
</dbReference>
<dbReference type="PANTHER" id="PTHR37823">
    <property type="entry name" value="CYTOCHROME C-553-LIKE"/>
    <property type="match status" value="1"/>
</dbReference>
<dbReference type="Pfam" id="PF13442">
    <property type="entry name" value="Cytochrome_CBB3"/>
    <property type="match status" value="1"/>
</dbReference>
<dbReference type="InterPro" id="IPR051811">
    <property type="entry name" value="Cytochrome_c550/c551-like"/>
</dbReference>
<evidence type="ECO:0000313" key="9">
    <source>
        <dbReference type="EMBL" id="MBE9221151.1"/>
    </source>
</evidence>
<keyword evidence="4" id="KW-0249">Electron transport</keyword>
<sequence length="128" mass="14106">MNNQILETKINRPEVRNVIITVSGVVMLTMVIFLSFWLLPSKNPYVQEVLSYQGNGERGEAIFNVNCAGCHGIQGVGNVGPTLTNVSKRKSEESIINQVISGKTPPMPKFQPSAEDMADLLAYLRDLN</sequence>
<keyword evidence="5 6" id="KW-0408">Iron</keyword>
<evidence type="ECO:0000256" key="1">
    <source>
        <dbReference type="ARBA" id="ARBA00022448"/>
    </source>
</evidence>
<keyword evidence="7" id="KW-0812">Transmembrane</keyword>
<proteinExistence type="predicted"/>
<accession>A0ABR9V210</accession>
<comment type="caution">
    <text evidence="9">The sequence shown here is derived from an EMBL/GenBank/DDBJ whole genome shotgun (WGS) entry which is preliminary data.</text>
</comment>
<evidence type="ECO:0000256" key="4">
    <source>
        <dbReference type="ARBA" id="ARBA00022982"/>
    </source>
</evidence>
<keyword evidence="10" id="KW-1185">Reference proteome</keyword>
<keyword evidence="7" id="KW-0472">Membrane</keyword>
<evidence type="ECO:0000313" key="10">
    <source>
        <dbReference type="Proteomes" id="UP000654604"/>
    </source>
</evidence>
<dbReference type="PROSITE" id="PS51007">
    <property type="entry name" value="CYTC"/>
    <property type="match status" value="1"/>
</dbReference>
<feature type="domain" description="Cytochrome c" evidence="8">
    <location>
        <begin position="54"/>
        <end position="128"/>
    </location>
</feature>
<dbReference type="EMBL" id="JADEWC010000001">
    <property type="protein sequence ID" value="MBE9221151.1"/>
    <property type="molecule type" value="Genomic_DNA"/>
</dbReference>
<evidence type="ECO:0000256" key="2">
    <source>
        <dbReference type="ARBA" id="ARBA00022617"/>
    </source>
</evidence>
<reference evidence="9 10" key="1">
    <citation type="submission" date="2020-10" db="EMBL/GenBank/DDBJ databases">
        <authorList>
            <person name="Castelo-Branco R."/>
            <person name="Eusebio N."/>
            <person name="Adriana R."/>
            <person name="Vieira A."/>
            <person name="Brugerolle De Fraissinette N."/>
            <person name="Rezende De Castro R."/>
            <person name="Schneider M.P."/>
            <person name="Vasconcelos V."/>
            <person name="Leao P.N."/>
        </authorList>
    </citation>
    <scope>NUCLEOTIDE SEQUENCE [LARGE SCALE GENOMIC DNA]</scope>
    <source>
        <strain evidence="9 10">LEGE 03274</strain>
    </source>
</reference>